<dbReference type="EMBL" id="KZ312452">
    <property type="protein sequence ID" value="KAG8240447.1"/>
    <property type="molecule type" value="Genomic_DNA"/>
</dbReference>
<reference evidence="13" key="1">
    <citation type="submission" date="2013-04" db="EMBL/GenBank/DDBJ databases">
        <authorList>
            <person name="Qu J."/>
            <person name="Murali S.C."/>
            <person name="Bandaranaike D."/>
            <person name="Bellair M."/>
            <person name="Blankenburg K."/>
            <person name="Chao H."/>
            <person name="Dinh H."/>
            <person name="Doddapaneni H."/>
            <person name="Downs B."/>
            <person name="Dugan-Rocha S."/>
            <person name="Elkadiri S."/>
            <person name="Gnanaolivu R.D."/>
            <person name="Hernandez B."/>
            <person name="Javaid M."/>
            <person name="Jayaseelan J.C."/>
            <person name="Lee S."/>
            <person name="Li M."/>
            <person name="Ming W."/>
            <person name="Munidasa M."/>
            <person name="Muniz J."/>
            <person name="Nguyen L."/>
            <person name="Ongeri F."/>
            <person name="Osuji N."/>
            <person name="Pu L.-L."/>
            <person name="Puazo M."/>
            <person name="Qu C."/>
            <person name="Quiroz J."/>
            <person name="Raj R."/>
            <person name="Weissenberger G."/>
            <person name="Xin Y."/>
            <person name="Zou X."/>
            <person name="Han Y."/>
            <person name="Richards S."/>
            <person name="Worley K."/>
            <person name="Muzny D."/>
            <person name="Gibbs R."/>
        </authorList>
    </citation>
    <scope>NUCLEOTIDE SEQUENCE</scope>
    <source>
        <strain evidence="13">Sampled in the wild</strain>
    </source>
</reference>
<keyword evidence="2" id="KW-0217">Developmental protein</keyword>
<name>A0A8K0KT86_LADFU</name>
<keyword evidence="7" id="KW-0539">Nucleus</keyword>
<dbReference type="GO" id="GO:0005634">
    <property type="term" value="C:nucleus"/>
    <property type="evidence" value="ECO:0007669"/>
    <property type="project" value="UniProtKB-SubCell"/>
</dbReference>
<gene>
    <name evidence="13" type="ORF">J437_LFUL003161</name>
</gene>
<keyword evidence="6" id="KW-0804">Transcription</keyword>
<evidence type="ECO:0000256" key="6">
    <source>
        <dbReference type="ARBA" id="ARBA00023163"/>
    </source>
</evidence>
<dbReference type="Proteomes" id="UP000792457">
    <property type="component" value="Unassembled WGS sequence"/>
</dbReference>
<accession>A0A8K0KT86</accession>
<dbReference type="GO" id="GO:0048813">
    <property type="term" value="P:dendrite morphogenesis"/>
    <property type="evidence" value="ECO:0007669"/>
    <property type="project" value="UniProtKB-ARBA"/>
</dbReference>
<feature type="compositionally biased region" description="Low complexity" evidence="10">
    <location>
        <begin position="403"/>
        <end position="421"/>
    </location>
</feature>
<keyword evidence="9" id="KW-0479">Metal-binding</keyword>
<dbReference type="GO" id="GO:0016199">
    <property type="term" value="P:axon midline choice point recognition"/>
    <property type="evidence" value="ECO:0007669"/>
    <property type="project" value="UniProtKB-ARBA"/>
</dbReference>
<dbReference type="Pfam" id="PF00651">
    <property type="entry name" value="BTB"/>
    <property type="match status" value="1"/>
</dbReference>
<feature type="compositionally biased region" description="Gly residues" evidence="10">
    <location>
        <begin position="297"/>
        <end position="306"/>
    </location>
</feature>
<protein>
    <submittedName>
        <fullName evidence="13">Uncharacterized protein</fullName>
    </submittedName>
</protein>
<feature type="region of interest" description="Disordered" evidence="10">
    <location>
        <begin position="139"/>
        <end position="171"/>
    </location>
</feature>
<dbReference type="InterPro" id="IPR011333">
    <property type="entry name" value="SKP1/BTB/POZ_sf"/>
</dbReference>
<proteinExistence type="predicted"/>
<keyword evidence="9" id="KW-0862">Zinc</keyword>
<evidence type="ECO:0000256" key="1">
    <source>
        <dbReference type="ARBA" id="ARBA00004123"/>
    </source>
</evidence>
<comment type="function">
    <text evidence="8">Putative transcription factor required for axon growth and guidance in the central and peripheral nervous systems. Repels CNS axons away from the midline by promoting the expression of the midline repellent sli and its receptor robo.</text>
</comment>
<dbReference type="GO" id="GO:0045467">
    <property type="term" value="P:R7 cell development"/>
    <property type="evidence" value="ECO:0007669"/>
    <property type="project" value="UniProtKB-ARBA"/>
</dbReference>
<organism evidence="13 14">
    <name type="scientific">Ladona fulva</name>
    <name type="common">Scarce chaser dragonfly</name>
    <name type="synonym">Libellula fulva</name>
    <dbReference type="NCBI Taxonomy" id="123851"/>
    <lineage>
        <taxon>Eukaryota</taxon>
        <taxon>Metazoa</taxon>
        <taxon>Ecdysozoa</taxon>
        <taxon>Arthropoda</taxon>
        <taxon>Hexapoda</taxon>
        <taxon>Insecta</taxon>
        <taxon>Pterygota</taxon>
        <taxon>Palaeoptera</taxon>
        <taxon>Odonata</taxon>
        <taxon>Epiprocta</taxon>
        <taxon>Anisoptera</taxon>
        <taxon>Libelluloidea</taxon>
        <taxon>Libellulidae</taxon>
        <taxon>Ladona</taxon>
    </lineage>
</organism>
<comment type="caution">
    <text evidence="13">The sequence shown here is derived from an EMBL/GenBank/DDBJ whole genome shotgun (WGS) entry which is preliminary data.</text>
</comment>
<dbReference type="SUPFAM" id="SSF57667">
    <property type="entry name" value="beta-beta-alpha zinc fingers"/>
    <property type="match status" value="1"/>
</dbReference>
<evidence type="ECO:0000256" key="7">
    <source>
        <dbReference type="ARBA" id="ARBA00023242"/>
    </source>
</evidence>
<evidence type="ECO:0000256" key="3">
    <source>
        <dbReference type="ARBA" id="ARBA00022782"/>
    </source>
</evidence>
<dbReference type="CDD" id="cd18315">
    <property type="entry name" value="BTB_POZ_BAB-like"/>
    <property type="match status" value="1"/>
</dbReference>
<dbReference type="PROSITE" id="PS50097">
    <property type="entry name" value="BTB"/>
    <property type="match status" value="1"/>
</dbReference>
<dbReference type="GO" id="GO:0007526">
    <property type="term" value="P:larval somatic muscle development"/>
    <property type="evidence" value="ECO:0007669"/>
    <property type="project" value="UniProtKB-ARBA"/>
</dbReference>
<dbReference type="SUPFAM" id="SSF54695">
    <property type="entry name" value="POZ domain"/>
    <property type="match status" value="1"/>
</dbReference>
<keyword evidence="5" id="KW-0805">Transcription regulation</keyword>
<keyword evidence="14" id="KW-1185">Reference proteome</keyword>
<dbReference type="InterPro" id="IPR051095">
    <property type="entry name" value="Dros_DevTransReg"/>
</dbReference>
<dbReference type="GO" id="GO:0007464">
    <property type="term" value="P:R3/R4 cell fate commitment"/>
    <property type="evidence" value="ECO:0007669"/>
    <property type="project" value="UniProtKB-ARBA"/>
</dbReference>
<dbReference type="PROSITE" id="PS00028">
    <property type="entry name" value="ZINC_FINGER_C2H2_1"/>
    <property type="match status" value="1"/>
</dbReference>
<evidence type="ECO:0000259" key="11">
    <source>
        <dbReference type="PROSITE" id="PS50097"/>
    </source>
</evidence>
<dbReference type="InterPro" id="IPR000210">
    <property type="entry name" value="BTB/POZ_dom"/>
</dbReference>
<feature type="domain" description="C2H2-type" evidence="12">
    <location>
        <begin position="340"/>
        <end position="362"/>
    </location>
</feature>
<dbReference type="InterPro" id="IPR036236">
    <property type="entry name" value="Znf_C2H2_sf"/>
</dbReference>
<keyword evidence="9" id="KW-0863">Zinc-finger</keyword>
<feature type="domain" description="BTB" evidence="11">
    <location>
        <begin position="32"/>
        <end position="98"/>
    </location>
</feature>
<feature type="compositionally biased region" description="Polar residues" evidence="10">
    <location>
        <begin position="155"/>
        <end position="170"/>
    </location>
</feature>
<feature type="domain" description="C2H2-type" evidence="12">
    <location>
        <begin position="367"/>
        <end position="395"/>
    </location>
</feature>
<dbReference type="GO" id="GO:0045476">
    <property type="term" value="P:nurse cell apoptotic process"/>
    <property type="evidence" value="ECO:0007669"/>
    <property type="project" value="UniProtKB-ARBA"/>
</dbReference>
<evidence type="ECO:0000259" key="12">
    <source>
        <dbReference type="PROSITE" id="PS50157"/>
    </source>
</evidence>
<sequence>MGSDQQFCLRWNNFQSSLLASLPQLLDADDLTDVTLSAGGRNIRAHRVVLSACSQYFKDLFREMQSFQHPVIVLPQTTFSDLCSLVTFMYSGEVNIYQDQLAGLLSTADVLHIRGLAEVPHANGTPLKKKVNEESVLQEPITTSQSLHRKKISGLTPSTPNESHAQTSLGKVNRLEKSGKLIPGKKRAFEREELEESEPPFVQVKVEQGIEGIDVESPIIHHRKSYHHHHAQVLHPVQPLVAEKQDRAPQGGDSFSLPHPTEEAVGIEGEVGYPEGNQAPAPIGTTIQGHHSSSEDSGGGGSGGGNTAEPEHHSLGQGPIQKLVGSNNGGNSSSNSKCFATCFVCGKQLSNQYNLKVHLETHQNVCHSCPVCDHVSRSRDALRKHMAYKHTDDRDRFISWKMSSGTTPTSAAASSLPPSST</sequence>
<dbReference type="GO" id="GO:0008270">
    <property type="term" value="F:zinc ion binding"/>
    <property type="evidence" value="ECO:0007669"/>
    <property type="project" value="UniProtKB-KW"/>
</dbReference>
<dbReference type="InterPro" id="IPR013087">
    <property type="entry name" value="Znf_C2H2_type"/>
</dbReference>
<dbReference type="Gene3D" id="3.30.160.60">
    <property type="entry name" value="Classic Zinc Finger"/>
    <property type="match status" value="1"/>
</dbReference>
<dbReference type="SMART" id="SM00355">
    <property type="entry name" value="ZnF_C2H2"/>
    <property type="match status" value="2"/>
</dbReference>
<evidence type="ECO:0000313" key="13">
    <source>
        <dbReference type="EMBL" id="KAG8240447.1"/>
    </source>
</evidence>
<dbReference type="Gene3D" id="3.30.710.10">
    <property type="entry name" value="Potassium Channel Kv1.1, Chain A"/>
    <property type="match status" value="1"/>
</dbReference>
<dbReference type="SMART" id="SM00225">
    <property type="entry name" value="BTB"/>
    <property type="match status" value="1"/>
</dbReference>
<evidence type="ECO:0000313" key="14">
    <source>
        <dbReference type="Proteomes" id="UP000792457"/>
    </source>
</evidence>
<dbReference type="PANTHER" id="PTHR23110">
    <property type="entry name" value="BTB DOMAIN TRANSCRIPTION FACTOR"/>
    <property type="match status" value="1"/>
</dbReference>
<dbReference type="GO" id="GO:0035167">
    <property type="term" value="P:larval lymph gland hemopoiesis"/>
    <property type="evidence" value="ECO:0007669"/>
    <property type="project" value="UniProtKB-ARBA"/>
</dbReference>
<feature type="region of interest" description="Disordered" evidence="10">
    <location>
        <begin position="271"/>
        <end position="330"/>
    </location>
</feature>
<reference evidence="13" key="2">
    <citation type="submission" date="2017-10" db="EMBL/GenBank/DDBJ databases">
        <title>Ladona fulva Genome sequencing and assembly.</title>
        <authorList>
            <person name="Murali S."/>
            <person name="Richards S."/>
            <person name="Bandaranaike D."/>
            <person name="Bellair M."/>
            <person name="Blankenburg K."/>
            <person name="Chao H."/>
            <person name="Dinh H."/>
            <person name="Doddapaneni H."/>
            <person name="Dugan-Rocha S."/>
            <person name="Elkadiri S."/>
            <person name="Gnanaolivu R."/>
            <person name="Hernandez B."/>
            <person name="Skinner E."/>
            <person name="Javaid M."/>
            <person name="Lee S."/>
            <person name="Li M."/>
            <person name="Ming W."/>
            <person name="Munidasa M."/>
            <person name="Muniz J."/>
            <person name="Nguyen L."/>
            <person name="Hughes D."/>
            <person name="Osuji N."/>
            <person name="Pu L.-L."/>
            <person name="Puazo M."/>
            <person name="Qu C."/>
            <person name="Quiroz J."/>
            <person name="Raj R."/>
            <person name="Weissenberger G."/>
            <person name="Xin Y."/>
            <person name="Zou X."/>
            <person name="Han Y."/>
            <person name="Worley K."/>
            <person name="Muzny D."/>
            <person name="Gibbs R."/>
        </authorList>
    </citation>
    <scope>NUCLEOTIDE SEQUENCE</scope>
    <source>
        <strain evidence="13">Sampled in the wild</strain>
    </source>
</reference>
<evidence type="ECO:0000256" key="9">
    <source>
        <dbReference type="PROSITE-ProRule" id="PRU00042"/>
    </source>
</evidence>
<evidence type="ECO:0000256" key="8">
    <source>
        <dbReference type="ARBA" id="ARBA00037382"/>
    </source>
</evidence>
<dbReference type="AlphaFoldDB" id="A0A8K0KT86"/>
<evidence type="ECO:0000256" key="4">
    <source>
        <dbReference type="ARBA" id="ARBA00022902"/>
    </source>
</evidence>
<keyword evidence="3" id="KW-0221">Differentiation</keyword>
<dbReference type="PROSITE" id="PS50157">
    <property type="entry name" value="ZINC_FINGER_C2H2_2"/>
    <property type="match status" value="2"/>
</dbReference>
<keyword evidence="4" id="KW-0524">Neurogenesis</keyword>
<feature type="region of interest" description="Disordered" evidence="10">
    <location>
        <begin position="401"/>
        <end position="421"/>
    </location>
</feature>
<evidence type="ECO:0000256" key="10">
    <source>
        <dbReference type="SAM" id="MobiDB-lite"/>
    </source>
</evidence>
<dbReference type="PANTHER" id="PTHR23110:SF111">
    <property type="entry name" value="LONGITUDINALS LACKING PROTEIN, ISOFORMS F_I_K_T"/>
    <property type="match status" value="1"/>
</dbReference>
<evidence type="ECO:0000256" key="5">
    <source>
        <dbReference type="ARBA" id="ARBA00023015"/>
    </source>
</evidence>
<comment type="subcellular location">
    <subcellularLocation>
        <location evidence="1">Nucleus</location>
    </subcellularLocation>
</comment>
<dbReference type="GO" id="GO:0006357">
    <property type="term" value="P:regulation of transcription by RNA polymerase II"/>
    <property type="evidence" value="ECO:0007669"/>
    <property type="project" value="TreeGrafter"/>
</dbReference>
<evidence type="ECO:0000256" key="2">
    <source>
        <dbReference type="ARBA" id="ARBA00022473"/>
    </source>
</evidence>
<dbReference type="OrthoDB" id="6425912at2759"/>
<dbReference type="GO" id="GO:0008406">
    <property type="term" value="P:gonad development"/>
    <property type="evidence" value="ECO:0007669"/>
    <property type="project" value="UniProtKB-ARBA"/>
</dbReference>